<comment type="caution">
    <text evidence="2">The sequence shown here is derived from an EMBL/GenBank/DDBJ whole genome shotgun (WGS) entry which is preliminary data.</text>
</comment>
<dbReference type="CDD" id="cd02440">
    <property type="entry name" value="AdoMet_MTases"/>
    <property type="match status" value="1"/>
</dbReference>
<dbReference type="Pfam" id="PF13489">
    <property type="entry name" value="Methyltransf_23"/>
    <property type="match status" value="1"/>
</dbReference>
<dbReference type="AlphaFoldDB" id="A0A3D8QS63"/>
<dbReference type="GO" id="GO:0008168">
    <property type="term" value="F:methyltransferase activity"/>
    <property type="evidence" value="ECO:0007669"/>
    <property type="project" value="TreeGrafter"/>
</dbReference>
<sequence>MAAHQQGIPAAVDTPDVEDSPSIDTSSETARDDDSAIDGMSSASSTVSLQSSLYASVEENGRTYHRYKEGKYPLPNDAKEQERLEIQHELFRATLRGRLYLAPIESPKEVLDIATGTGVWAVEFANDHPESNILGTDLSAIQPLYIPPNLRFEIDDAEDEWLFSNQFDYIHGRALLSCFTDPSAVLKSAFNALAPGGYLELQDGIFPMEYVGEPPVESNLYKWNQLVVEGSTKSGRPWTNVRHYKRWMQEIGFEDVVEKEFYWPTSQWPKGSYLKGVSNWWQKDFLQGLDGISMRIFTGTLGWSVEKMKEFTDEVRKDVVNKEIHAYLPIRVVYGRKPGNAP</sequence>
<dbReference type="STRING" id="1849047.A0A3D8QS63"/>
<protein>
    <recommendedName>
        <fullName evidence="4">S-adenosyl-L-methionine-dependent methyltransferase</fullName>
    </recommendedName>
</protein>
<feature type="region of interest" description="Disordered" evidence="1">
    <location>
        <begin position="1"/>
        <end position="45"/>
    </location>
</feature>
<dbReference type="PANTHER" id="PTHR43591">
    <property type="entry name" value="METHYLTRANSFERASE"/>
    <property type="match status" value="1"/>
</dbReference>
<proteinExistence type="predicted"/>
<dbReference type="SUPFAM" id="SSF53335">
    <property type="entry name" value="S-adenosyl-L-methionine-dependent methyltransferases"/>
    <property type="match status" value="1"/>
</dbReference>
<dbReference type="InterPro" id="IPR029063">
    <property type="entry name" value="SAM-dependent_MTases_sf"/>
</dbReference>
<name>A0A3D8QS63_9HELO</name>
<evidence type="ECO:0008006" key="4">
    <source>
        <dbReference type="Google" id="ProtNLM"/>
    </source>
</evidence>
<evidence type="ECO:0000313" key="2">
    <source>
        <dbReference type="EMBL" id="RDW64663.1"/>
    </source>
</evidence>
<keyword evidence="3" id="KW-1185">Reference proteome</keyword>
<evidence type="ECO:0000256" key="1">
    <source>
        <dbReference type="SAM" id="MobiDB-lite"/>
    </source>
</evidence>
<dbReference type="Proteomes" id="UP000256645">
    <property type="component" value="Unassembled WGS sequence"/>
</dbReference>
<dbReference type="OrthoDB" id="2013972at2759"/>
<dbReference type="Gene3D" id="3.40.50.150">
    <property type="entry name" value="Vaccinia Virus protein VP39"/>
    <property type="match status" value="1"/>
</dbReference>
<dbReference type="PANTHER" id="PTHR43591:SF102">
    <property type="entry name" value="S-ADENOSYL-L-METHIONINE-DEPENDENT METHYLTRANSFERASE"/>
    <property type="match status" value="1"/>
</dbReference>
<dbReference type="EMBL" id="PDLM01000012">
    <property type="protein sequence ID" value="RDW64663.1"/>
    <property type="molecule type" value="Genomic_DNA"/>
</dbReference>
<evidence type="ECO:0000313" key="3">
    <source>
        <dbReference type="Proteomes" id="UP000256645"/>
    </source>
</evidence>
<organism evidence="2 3">
    <name type="scientific">Coleophoma cylindrospora</name>
    <dbReference type="NCBI Taxonomy" id="1849047"/>
    <lineage>
        <taxon>Eukaryota</taxon>
        <taxon>Fungi</taxon>
        <taxon>Dikarya</taxon>
        <taxon>Ascomycota</taxon>
        <taxon>Pezizomycotina</taxon>
        <taxon>Leotiomycetes</taxon>
        <taxon>Helotiales</taxon>
        <taxon>Dermateaceae</taxon>
        <taxon>Coleophoma</taxon>
    </lineage>
</organism>
<accession>A0A3D8QS63</accession>
<gene>
    <name evidence="2" type="ORF">BP6252_10314</name>
</gene>
<reference evidence="2 3" key="1">
    <citation type="journal article" date="2018" name="IMA Fungus">
        <title>IMA Genome-F 9: Draft genome sequence of Annulohypoxylon stygium, Aspergillus mulundensis, Berkeleyomyces basicola (syn. Thielaviopsis basicola), Ceratocystis smalleyi, two Cercospora beticola strains, Coleophoma cylindrospora, Fusarium fracticaudum, Phialophora cf. hyalina, and Morchella septimelata.</title>
        <authorList>
            <person name="Wingfield B.D."/>
            <person name="Bills G.F."/>
            <person name="Dong Y."/>
            <person name="Huang W."/>
            <person name="Nel W.J."/>
            <person name="Swalarsk-Parry B.S."/>
            <person name="Vaghefi N."/>
            <person name="Wilken P.M."/>
            <person name="An Z."/>
            <person name="de Beer Z.W."/>
            <person name="De Vos L."/>
            <person name="Chen L."/>
            <person name="Duong T.A."/>
            <person name="Gao Y."/>
            <person name="Hammerbacher A."/>
            <person name="Kikkert J.R."/>
            <person name="Li Y."/>
            <person name="Li H."/>
            <person name="Li K."/>
            <person name="Li Q."/>
            <person name="Liu X."/>
            <person name="Ma X."/>
            <person name="Naidoo K."/>
            <person name="Pethybridge S.J."/>
            <person name="Sun J."/>
            <person name="Steenkamp E.T."/>
            <person name="van der Nest M.A."/>
            <person name="van Wyk S."/>
            <person name="Wingfield M.J."/>
            <person name="Xiong C."/>
            <person name="Yue Q."/>
            <person name="Zhang X."/>
        </authorList>
    </citation>
    <scope>NUCLEOTIDE SEQUENCE [LARGE SCALE GENOMIC DNA]</scope>
    <source>
        <strain evidence="2 3">BP6252</strain>
    </source>
</reference>